<organism evidence="2">
    <name type="scientific">uncultured prokaryote</name>
    <dbReference type="NCBI Taxonomy" id="198431"/>
    <lineage>
        <taxon>unclassified sequences</taxon>
        <taxon>environmental samples</taxon>
    </lineage>
</organism>
<dbReference type="AlphaFoldDB" id="A0A0H5PWN8"/>
<geneLocation type="plasmid" evidence="2">
    <name>pRGRH0122</name>
</geneLocation>
<keyword evidence="2" id="KW-0614">Plasmid</keyword>
<protein>
    <recommendedName>
        <fullName evidence="1">Plasmid replication protein RepL domain-containing protein</fullName>
    </recommendedName>
</protein>
<reference evidence="2" key="2">
    <citation type="submission" date="2015-07" db="EMBL/GenBank/DDBJ databases">
        <title>Plasmids, circular viruses and viroids from rat gut.</title>
        <authorList>
            <person name="Jorgensen T.J."/>
            <person name="Hansen M.A."/>
            <person name="Xu Z."/>
            <person name="Tabak M.A."/>
            <person name="Sorensen S.J."/>
            <person name="Hansen L.H."/>
        </authorList>
    </citation>
    <scope>NUCLEOTIDE SEQUENCE</scope>
    <source>
        <plasmid evidence="2">pRGRH0122</plasmid>
    </source>
</reference>
<evidence type="ECO:0000313" key="2">
    <source>
        <dbReference type="EMBL" id="CRY93993.1"/>
    </source>
</evidence>
<dbReference type="InterPro" id="IPR008813">
    <property type="entry name" value="Plasmid_replication_RepL"/>
</dbReference>
<proteinExistence type="predicted"/>
<sequence>MARKKDVDLYEKNPFITQISGLKTRAKRVTAKGGKAIIDTTTGEVEDVAEIVSVHRVDNEQFVKIFTSNLKQFFNLKPTTYRMVQVLLHQLGRARDRDTVYLNVSVAEQYFISTDQNPISKASYYNAMRELIQKGFIAESTNPNLYWINPALFFNGDRVRFVKEYRNTDWRQQQLDLADQAVQIPHFQTDD</sequence>
<reference evidence="2" key="1">
    <citation type="submission" date="2015-06" db="EMBL/GenBank/DDBJ databases">
        <authorList>
            <person name="Joergensen T."/>
        </authorList>
    </citation>
    <scope>NUCLEOTIDE SEQUENCE</scope>
    <source>
        <plasmid evidence="2">pRGRH0122</plasmid>
    </source>
</reference>
<dbReference type="EMBL" id="LN852812">
    <property type="protein sequence ID" value="CRY93993.1"/>
    <property type="molecule type" value="Genomic_DNA"/>
</dbReference>
<dbReference type="Pfam" id="PF05732">
    <property type="entry name" value="RepL"/>
    <property type="match status" value="1"/>
</dbReference>
<name>A0A0H5PWN8_9ZZZZ</name>
<accession>A0A0H5PWN8</accession>
<evidence type="ECO:0000259" key="1">
    <source>
        <dbReference type="Pfam" id="PF05732"/>
    </source>
</evidence>
<feature type="domain" description="Plasmid replication protein RepL" evidence="1">
    <location>
        <begin position="25"/>
        <end position="173"/>
    </location>
</feature>
<dbReference type="GO" id="GO:0006276">
    <property type="term" value="P:plasmid maintenance"/>
    <property type="evidence" value="ECO:0007669"/>
    <property type="project" value="InterPro"/>
</dbReference>
<dbReference type="GO" id="GO:0006260">
    <property type="term" value="P:DNA replication"/>
    <property type="evidence" value="ECO:0007669"/>
    <property type="project" value="InterPro"/>
</dbReference>